<reference evidence="2" key="1">
    <citation type="journal article" date="2017" name="Nature">
        <title>The sunflower genome provides insights into oil metabolism, flowering and Asterid evolution.</title>
        <authorList>
            <person name="Badouin H."/>
            <person name="Gouzy J."/>
            <person name="Grassa C.J."/>
            <person name="Murat F."/>
            <person name="Staton S.E."/>
            <person name="Cottret L."/>
            <person name="Lelandais-Briere C."/>
            <person name="Owens G.L."/>
            <person name="Carrere S."/>
            <person name="Mayjonade B."/>
            <person name="Legrand L."/>
            <person name="Gill N."/>
            <person name="Kane N.C."/>
            <person name="Bowers J.E."/>
            <person name="Hubner S."/>
            <person name="Bellec A."/>
            <person name="Berard A."/>
            <person name="Berges H."/>
            <person name="Blanchet N."/>
            <person name="Boniface M.C."/>
            <person name="Brunel D."/>
            <person name="Catrice O."/>
            <person name="Chaidir N."/>
            <person name="Claudel C."/>
            <person name="Donnadieu C."/>
            <person name="Faraut T."/>
            <person name="Fievet G."/>
            <person name="Helmstetter N."/>
            <person name="King M."/>
            <person name="Knapp S.J."/>
            <person name="Lai Z."/>
            <person name="Le Paslier M.C."/>
            <person name="Lippi Y."/>
            <person name="Lorenzon L."/>
            <person name="Mandel J.R."/>
            <person name="Marage G."/>
            <person name="Marchand G."/>
            <person name="Marquand E."/>
            <person name="Bret-Mestries E."/>
            <person name="Morien E."/>
            <person name="Nambeesan S."/>
            <person name="Nguyen T."/>
            <person name="Pegot-Espagnet P."/>
            <person name="Pouilly N."/>
            <person name="Raftis F."/>
            <person name="Sallet E."/>
            <person name="Schiex T."/>
            <person name="Thomas J."/>
            <person name="Vandecasteele C."/>
            <person name="Vares D."/>
            <person name="Vear F."/>
            <person name="Vautrin S."/>
            <person name="Crespi M."/>
            <person name="Mangin B."/>
            <person name="Burke J.M."/>
            <person name="Salse J."/>
            <person name="Munos S."/>
            <person name="Vincourt P."/>
            <person name="Rieseberg L.H."/>
            <person name="Langlade N.B."/>
        </authorList>
    </citation>
    <scope>NUCLEOTIDE SEQUENCE [LARGE SCALE GENOMIC DNA]</scope>
    <source>
        <strain evidence="2">cv. SF193</strain>
    </source>
</reference>
<keyword evidence="2" id="KW-1185">Reference proteome</keyword>
<organism evidence="1 2">
    <name type="scientific">Helianthus annuus</name>
    <name type="common">Common sunflower</name>
    <dbReference type="NCBI Taxonomy" id="4232"/>
    <lineage>
        <taxon>Eukaryota</taxon>
        <taxon>Viridiplantae</taxon>
        <taxon>Streptophyta</taxon>
        <taxon>Embryophyta</taxon>
        <taxon>Tracheophyta</taxon>
        <taxon>Spermatophyta</taxon>
        <taxon>Magnoliopsida</taxon>
        <taxon>eudicotyledons</taxon>
        <taxon>Gunneridae</taxon>
        <taxon>Pentapetalae</taxon>
        <taxon>asterids</taxon>
        <taxon>campanulids</taxon>
        <taxon>Asterales</taxon>
        <taxon>Asteraceae</taxon>
        <taxon>Asteroideae</taxon>
        <taxon>Heliantheae alliance</taxon>
        <taxon>Heliantheae</taxon>
        <taxon>Helianthus</taxon>
    </lineage>
</organism>
<dbReference type="AlphaFoldDB" id="A0A251TV94"/>
<evidence type="ECO:0000313" key="2">
    <source>
        <dbReference type="Proteomes" id="UP000215914"/>
    </source>
</evidence>
<dbReference type="Proteomes" id="UP000215914">
    <property type="component" value="Chromosome 9"/>
</dbReference>
<protein>
    <submittedName>
        <fullName evidence="1">Uncharacterized protein</fullName>
    </submittedName>
</protein>
<dbReference type="EMBL" id="CM007898">
    <property type="protein sequence ID" value="OTG15047.1"/>
    <property type="molecule type" value="Genomic_DNA"/>
</dbReference>
<sequence length="53" mass="6178">MHATYQYICSHESRACHHVMKLIEINNAIAIEDCQTSRSSTHTLRQFATRPIY</sequence>
<accession>A0A251TV94</accession>
<dbReference type="InParanoid" id="A0A251TV94"/>
<name>A0A251TV94_HELAN</name>
<proteinExistence type="predicted"/>
<gene>
    <name evidence="1" type="ORF">HannXRQ_Chr09g0256111</name>
</gene>
<evidence type="ECO:0000313" key="1">
    <source>
        <dbReference type="EMBL" id="OTG15047.1"/>
    </source>
</evidence>